<dbReference type="Proteomes" id="UP001390339">
    <property type="component" value="Unassembled WGS sequence"/>
</dbReference>
<feature type="region of interest" description="Disordered" evidence="5">
    <location>
        <begin position="223"/>
        <end position="265"/>
    </location>
</feature>
<sequence>MVDGIPLVALPQRNPTLESGIDRADQFALRNVGTSNGRSHDRVQILLAKRLLTSSNAGSSSHIRLLQRDYARIKDRRAEHRPKQSSKRFSLLKPSSRTTERFSCDKLFSFWLISAPGISAQSGNETTHVHPESTFSEWACRIAVNLETQQQNTLQLVSMTESPGEELTGFMFSSWHFFLATVSGRLGSVYQIPVRVLQATIAEYWGINMVMLPGTVAEDDVDASLSRPRPLKPPSMRPVKGSEGHSGSPSNFVWGQDSTRPGNLDPSRGDHEILLVWRRSVTRFDSDLAMYIWEYHKSIPEVDYAKIVLRPRSPAQQQERLLISFRSSRSKELFFEMRNTTVKEAAGHLDTTASNQTSWSPLYETLVSICIVFELIIADTVEFLDACDNEVSRVNILGRQNPSTSKMRFLMHLEDCRKVAHHGVRHALEVLGSLGQWAKRKQILPDCQQRLDVLQEDLQYLDQELEKLEGIIRNDKNMLRQHLQLSSDMTGFRLTLLAGIFLPLSFTTSIFGMNIENSAQESLEALSNFTNTVLNGLPVDVRNSTQALVSSVAKSGPLTYNWTTFAITSLCVLATLPFTLTIGFVLRSLVVLSAKYIVYWRAALVVIGMPFALMSMFGSLIGDRFLLRSQELRLKAYEVNPVETYDSYPDIGSRRLSPEIMAASENCHTASIIIFVVHWALNGVLFVSLLGRTYRAWGAKRQRVFWTTATLATVVCSIVEPMMQLPLRGPLRSSVNFPLMVIPWAIIALGYLIPWIGERRRESLYIENLKRSTLGGNG</sequence>
<evidence type="ECO:0000256" key="2">
    <source>
        <dbReference type="ARBA" id="ARBA00022692"/>
    </source>
</evidence>
<evidence type="ECO:0000256" key="6">
    <source>
        <dbReference type="SAM" id="Phobius"/>
    </source>
</evidence>
<keyword evidence="2 6" id="KW-0812">Transmembrane</keyword>
<comment type="caution">
    <text evidence="7">The sequence shown here is derived from an EMBL/GenBank/DDBJ whole genome shotgun (WGS) entry which is preliminary data.</text>
</comment>
<dbReference type="Pfam" id="PF01544">
    <property type="entry name" value="CorA"/>
    <property type="match status" value="1"/>
</dbReference>
<feature type="transmembrane region" description="Helical" evidence="6">
    <location>
        <begin position="598"/>
        <end position="621"/>
    </location>
</feature>
<reference evidence="7 8" key="1">
    <citation type="journal article" date="2024" name="IMA Fungus">
        <title>Apiospora arundinis, a panoply of carbohydrate-active enzymes and secondary metabolites.</title>
        <authorList>
            <person name="Sorensen T."/>
            <person name="Petersen C."/>
            <person name="Muurmann A.T."/>
            <person name="Christiansen J.V."/>
            <person name="Brundto M.L."/>
            <person name="Overgaard C.K."/>
            <person name="Boysen A.T."/>
            <person name="Wollenberg R.D."/>
            <person name="Larsen T.O."/>
            <person name="Sorensen J.L."/>
            <person name="Nielsen K.L."/>
            <person name="Sondergaard T.E."/>
        </authorList>
    </citation>
    <scope>NUCLEOTIDE SEQUENCE [LARGE SCALE GENOMIC DNA]</scope>
    <source>
        <strain evidence="7 8">AAU 773</strain>
    </source>
</reference>
<keyword evidence="4 6" id="KW-0472">Membrane</keyword>
<evidence type="ECO:0000313" key="8">
    <source>
        <dbReference type="Proteomes" id="UP001390339"/>
    </source>
</evidence>
<dbReference type="InterPro" id="IPR002523">
    <property type="entry name" value="MgTranspt_CorA/ZnTranspt_ZntB"/>
</dbReference>
<gene>
    <name evidence="7" type="ORF">PGQ11_002628</name>
</gene>
<name>A0ABR2JJ52_9PEZI</name>
<dbReference type="Gene3D" id="1.20.58.340">
    <property type="entry name" value="Magnesium transport protein CorA, transmembrane region"/>
    <property type="match status" value="1"/>
</dbReference>
<feature type="compositionally biased region" description="Polar residues" evidence="5">
    <location>
        <begin position="245"/>
        <end position="261"/>
    </location>
</feature>
<dbReference type="EMBL" id="JAPCWZ010000002">
    <property type="protein sequence ID" value="KAK8877682.1"/>
    <property type="molecule type" value="Genomic_DNA"/>
</dbReference>
<feature type="transmembrane region" description="Helical" evidence="6">
    <location>
        <begin position="670"/>
        <end position="691"/>
    </location>
</feature>
<protein>
    <submittedName>
        <fullName evidence="7">Uncharacterized protein</fullName>
    </submittedName>
</protein>
<proteinExistence type="predicted"/>
<evidence type="ECO:0000313" key="7">
    <source>
        <dbReference type="EMBL" id="KAK8877682.1"/>
    </source>
</evidence>
<accession>A0ABR2JJ52</accession>
<keyword evidence="3 6" id="KW-1133">Transmembrane helix</keyword>
<feature type="transmembrane region" description="Helical" evidence="6">
    <location>
        <begin position="703"/>
        <end position="723"/>
    </location>
</feature>
<feature type="transmembrane region" description="Helical" evidence="6">
    <location>
        <begin position="565"/>
        <end position="586"/>
    </location>
</feature>
<feature type="transmembrane region" description="Helical" evidence="6">
    <location>
        <begin position="735"/>
        <end position="756"/>
    </location>
</feature>
<dbReference type="SUPFAM" id="SSF144083">
    <property type="entry name" value="Magnesium transport protein CorA, transmembrane region"/>
    <property type="match status" value="1"/>
</dbReference>
<evidence type="ECO:0000256" key="5">
    <source>
        <dbReference type="SAM" id="MobiDB-lite"/>
    </source>
</evidence>
<comment type="subcellular location">
    <subcellularLocation>
        <location evidence="1">Membrane</location>
        <topology evidence="1">Multi-pass membrane protein</topology>
    </subcellularLocation>
</comment>
<evidence type="ECO:0000256" key="1">
    <source>
        <dbReference type="ARBA" id="ARBA00004141"/>
    </source>
</evidence>
<dbReference type="InterPro" id="IPR045863">
    <property type="entry name" value="CorA_TM1_TM2"/>
</dbReference>
<evidence type="ECO:0000256" key="4">
    <source>
        <dbReference type="ARBA" id="ARBA00023136"/>
    </source>
</evidence>
<organism evidence="7 8">
    <name type="scientific">Apiospora arundinis</name>
    <dbReference type="NCBI Taxonomy" id="335852"/>
    <lineage>
        <taxon>Eukaryota</taxon>
        <taxon>Fungi</taxon>
        <taxon>Dikarya</taxon>
        <taxon>Ascomycota</taxon>
        <taxon>Pezizomycotina</taxon>
        <taxon>Sordariomycetes</taxon>
        <taxon>Xylariomycetidae</taxon>
        <taxon>Amphisphaeriales</taxon>
        <taxon>Apiosporaceae</taxon>
        <taxon>Apiospora</taxon>
    </lineage>
</organism>
<evidence type="ECO:0000256" key="3">
    <source>
        <dbReference type="ARBA" id="ARBA00022989"/>
    </source>
</evidence>
<keyword evidence="8" id="KW-1185">Reference proteome</keyword>